<evidence type="ECO:0000256" key="2">
    <source>
        <dbReference type="ARBA" id="ARBA00004201"/>
    </source>
</evidence>
<dbReference type="GO" id="GO:0061630">
    <property type="term" value="F:ubiquitin protein ligase activity"/>
    <property type="evidence" value="ECO:0007669"/>
    <property type="project" value="UniProtKB-EC"/>
</dbReference>
<gene>
    <name evidence="12" type="ORF">V1264_004270</name>
</gene>
<dbReference type="Pfam" id="PF21206">
    <property type="entry name" value="Roquin_1_2-like_ROQ"/>
    <property type="match status" value="1"/>
</dbReference>
<feature type="domain" description="RING-type" evidence="10">
    <location>
        <begin position="14"/>
        <end position="54"/>
    </location>
</feature>
<feature type="zinc finger region" description="C3H1-type" evidence="8">
    <location>
        <begin position="451"/>
        <end position="479"/>
    </location>
</feature>
<comment type="catalytic activity">
    <reaction evidence="1">
        <text>S-ubiquitinyl-[E2 ubiquitin-conjugating enzyme]-L-cysteine + [acceptor protein]-L-lysine = [E2 ubiquitin-conjugating enzyme]-L-cysteine + N(6)-ubiquitinyl-[acceptor protein]-L-lysine.</text>
        <dbReference type="EC" id="2.3.2.27"/>
    </reaction>
</comment>
<dbReference type="Pfam" id="PF14634">
    <property type="entry name" value="zf-RING_5"/>
    <property type="match status" value="1"/>
</dbReference>
<dbReference type="GO" id="GO:0010494">
    <property type="term" value="C:cytoplasmic stress granule"/>
    <property type="evidence" value="ECO:0007669"/>
    <property type="project" value="TreeGrafter"/>
</dbReference>
<name>A0AAN9G6G5_9CAEN</name>
<evidence type="ECO:0000256" key="5">
    <source>
        <dbReference type="ARBA" id="ARBA00022723"/>
    </source>
</evidence>
<evidence type="ECO:0000256" key="8">
    <source>
        <dbReference type="PROSITE-ProRule" id="PRU00723"/>
    </source>
</evidence>
<feature type="domain" description="C3H1-type" evidence="11">
    <location>
        <begin position="451"/>
        <end position="479"/>
    </location>
</feature>
<dbReference type="Gene3D" id="1.20.120.1790">
    <property type="match status" value="1"/>
</dbReference>
<dbReference type="SMART" id="SM00184">
    <property type="entry name" value="RING"/>
    <property type="match status" value="1"/>
</dbReference>
<proteinExistence type="predicted"/>
<dbReference type="Pfam" id="PF18386">
    <property type="entry name" value="ROQ_II"/>
    <property type="match status" value="1"/>
</dbReference>
<evidence type="ECO:0000259" key="11">
    <source>
        <dbReference type="PROSITE" id="PS50103"/>
    </source>
</evidence>
<dbReference type="PANTHER" id="PTHR13139:SF54">
    <property type="entry name" value="RING-TYPE E3 UBIQUITIN TRANSFERASE"/>
    <property type="match status" value="1"/>
</dbReference>
<dbReference type="InterPro" id="IPR052249">
    <property type="entry name" value="Roquin_domain"/>
</dbReference>
<dbReference type="SUPFAM" id="SSF57850">
    <property type="entry name" value="RING/U-box"/>
    <property type="match status" value="1"/>
</dbReference>
<sequence length="746" mass="81976">MPGQGPQWTEFLTCEVCYKFFSENINRPISLGCGHTVCKQCLSQLQQSKCPFDQSPINCDIDKLPVNYALLQLIGAAIPDKLIDEELSVGNISDAKKTECYESARKCIEELAVYLKALSEDSINELEKNNEDLSDLKVNKQGYHPPSLQTRNGRNVNTPTQHSTSCMLSRPMQRKLLVLINCQLVEEEGRSRAARAARSLGERSVTELILAHQNPQQLSANLWAAVRARGCQFLGPGMQEEVLRLILLALEDGSALSRKVLVLFVVQRLEKQYPQASKTAIGHVVQLLYRASCFKVTKREEESSLMQLKEEFRTYDTLRLEHDAQIVEIAMEAGLRISPEQWSSLLYGDALHKSHMQSIIDKHQSPQSFTQGINEMVLVLQRLGDPCNLNRLRPHLDFLAKIDPSPDCPAPSWEDLEAVMKSLKIVVQGLVDFVKRFNHRRPEIAPPQNTRYKTSMCRDFLAKGSCPRDATCTFAHSQDELEQYRCRSKKLNQRGGVGGPAVMAVPARPRGPEMFQAEDPALHKPDLYHDHSMDIGDGGNNLGMLIGPMAGMSISPPQPPDPGQPPNNPPWPLAMAPQPQGPPAIIPIIPPGMPVNHPAVHMPLAAAPNIPEGMSRDQIPGGFPPGISVRFQPPSDIGIQYHNAAINPNVPQPLPPGGPPSNMPQVPRPPLPPPGIHPNLQARVVEMVAQGAPCIHQQVPGVGPVYPMGQMVAGAMQTFTPEAFVCAPGPDIPTPMVPMQVGGLLV</sequence>
<dbReference type="PROSITE" id="PS50103">
    <property type="entry name" value="ZF_C3H1"/>
    <property type="match status" value="1"/>
</dbReference>
<keyword evidence="7 8" id="KW-0862">Zinc</keyword>
<dbReference type="GO" id="GO:0000288">
    <property type="term" value="P:nuclear-transcribed mRNA catabolic process, deadenylation-dependent decay"/>
    <property type="evidence" value="ECO:0007669"/>
    <property type="project" value="TreeGrafter"/>
</dbReference>
<dbReference type="Proteomes" id="UP001374579">
    <property type="component" value="Unassembled WGS sequence"/>
</dbReference>
<feature type="compositionally biased region" description="Pro residues" evidence="9">
    <location>
        <begin position="556"/>
        <end position="572"/>
    </location>
</feature>
<dbReference type="Pfam" id="PF00642">
    <property type="entry name" value="zf-CCCH"/>
    <property type="match status" value="1"/>
</dbReference>
<dbReference type="InterPro" id="IPR036855">
    <property type="entry name" value="Znf_CCCH_sf"/>
</dbReference>
<dbReference type="Gene3D" id="3.30.40.10">
    <property type="entry name" value="Zinc/RING finger domain, C3HC4 (zinc finger)"/>
    <property type="match status" value="1"/>
</dbReference>
<keyword evidence="4" id="KW-0808">Transferase</keyword>
<dbReference type="SMART" id="SM00356">
    <property type="entry name" value="ZnF_C3H1"/>
    <property type="match status" value="1"/>
</dbReference>
<dbReference type="InterPro" id="IPR001841">
    <property type="entry name" value="Znf_RING"/>
</dbReference>
<dbReference type="InterPro" id="IPR048575">
    <property type="entry name" value="Roquin_1_2-like_ROQ"/>
</dbReference>
<evidence type="ECO:0000256" key="7">
    <source>
        <dbReference type="ARBA" id="ARBA00022833"/>
    </source>
</evidence>
<dbReference type="InterPro" id="IPR017907">
    <property type="entry name" value="Znf_RING_CS"/>
</dbReference>
<evidence type="ECO:0000259" key="10">
    <source>
        <dbReference type="PROSITE" id="PS50089"/>
    </source>
</evidence>
<feature type="region of interest" description="Disordered" evidence="9">
    <location>
        <begin position="552"/>
        <end position="584"/>
    </location>
</feature>
<dbReference type="PROSITE" id="PS00518">
    <property type="entry name" value="ZF_RING_1"/>
    <property type="match status" value="1"/>
</dbReference>
<dbReference type="EMBL" id="JBAMIC010000013">
    <property type="protein sequence ID" value="KAK7097263.1"/>
    <property type="molecule type" value="Genomic_DNA"/>
</dbReference>
<dbReference type="PROSITE" id="PS50089">
    <property type="entry name" value="ZF_RING_2"/>
    <property type="match status" value="1"/>
</dbReference>
<evidence type="ECO:0000313" key="12">
    <source>
        <dbReference type="EMBL" id="KAK7097263.1"/>
    </source>
</evidence>
<dbReference type="Gene3D" id="4.10.1000.10">
    <property type="entry name" value="Zinc finger, CCCH-type"/>
    <property type="match status" value="1"/>
</dbReference>
<dbReference type="InterPro" id="IPR000571">
    <property type="entry name" value="Znf_CCCH"/>
</dbReference>
<dbReference type="FunFam" id="3.30.40.10:FF:000047">
    <property type="entry name" value="Roquin-2 isoform 1"/>
    <property type="match status" value="1"/>
</dbReference>
<feature type="region of interest" description="Disordered" evidence="9">
    <location>
        <begin position="144"/>
        <end position="165"/>
    </location>
</feature>
<evidence type="ECO:0000256" key="1">
    <source>
        <dbReference type="ARBA" id="ARBA00000900"/>
    </source>
</evidence>
<reference evidence="12 13" key="1">
    <citation type="submission" date="2024-02" db="EMBL/GenBank/DDBJ databases">
        <title>Chromosome-scale genome assembly of the rough periwinkle Littorina saxatilis.</title>
        <authorList>
            <person name="De Jode A."/>
            <person name="Faria R."/>
            <person name="Formenti G."/>
            <person name="Sims Y."/>
            <person name="Smith T.P."/>
            <person name="Tracey A."/>
            <person name="Wood J.M.D."/>
            <person name="Zagrodzka Z.B."/>
            <person name="Johannesson K."/>
            <person name="Butlin R.K."/>
            <person name="Leder E.H."/>
        </authorList>
    </citation>
    <scope>NUCLEOTIDE SEQUENCE [LARGE SCALE GENOMIC DNA]</scope>
    <source>
        <strain evidence="12">Snail1</strain>
        <tissue evidence="12">Muscle</tissue>
    </source>
</reference>
<evidence type="ECO:0000256" key="3">
    <source>
        <dbReference type="ARBA" id="ARBA00012483"/>
    </source>
</evidence>
<dbReference type="InterPro" id="IPR041523">
    <property type="entry name" value="ROQ_II"/>
</dbReference>
<dbReference type="AlphaFoldDB" id="A0AAN9G6G5"/>
<evidence type="ECO:0000256" key="4">
    <source>
        <dbReference type="ARBA" id="ARBA00022679"/>
    </source>
</evidence>
<dbReference type="FunFam" id="1.20.120.1790:FF:000001">
    <property type="entry name" value="roquin-1 isoform X1"/>
    <property type="match status" value="1"/>
</dbReference>
<dbReference type="SUPFAM" id="SSF90229">
    <property type="entry name" value="CCCH zinc finger"/>
    <property type="match status" value="1"/>
</dbReference>
<dbReference type="GO" id="GO:0006511">
    <property type="term" value="P:ubiquitin-dependent protein catabolic process"/>
    <property type="evidence" value="ECO:0007669"/>
    <property type="project" value="TreeGrafter"/>
</dbReference>
<feature type="compositionally biased region" description="Polar residues" evidence="9">
    <location>
        <begin position="147"/>
        <end position="165"/>
    </location>
</feature>
<dbReference type="GO" id="GO:0003729">
    <property type="term" value="F:mRNA binding"/>
    <property type="evidence" value="ECO:0007669"/>
    <property type="project" value="TreeGrafter"/>
</dbReference>
<dbReference type="GO" id="GO:0008270">
    <property type="term" value="F:zinc ion binding"/>
    <property type="evidence" value="ECO:0007669"/>
    <property type="project" value="UniProtKB-KW"/>
</dbReference>
<dbReference type="InterPro" id="IPR013083">
    <property type="entry name" value="Znf_RING/FYVE/PHD"/>
</dbReference>
<dbReference type="GO" id="GO:0000209">
    <property type="term" value="P:protein polyubiquitination"/>
    <property type="evidence" value="ECO:0007669"/>
    <property type="project" value="TreeGrafter"/>
</dbReference>
<keyword evidence="5 8" id="KW-0479">Metal-binding</keyword>
<organism evidence="12 13">
    <name type="scientific">Littorina saxatilis</name>
    <dbReference type="NCBI Taxonomy" id="31220"/>
    <lineage>
        <taxon>Eukaryota</taxon>
        <taxon>Metazoa</taxon>
        <taxon>Spiralia</taxon>
        <taxon>Lophotrochozoa</taxon>
        <taxon>Mollusca</taxon>
        <taxon>Gastropoda</taxon>
        <taxon>Caenogastropoda</taxon>
        <taxon>Littorinimorpha</taxon>
        <taxon>Littorinoidea</taxon>
        <taxon>Littorinidae</taxon>
        <taxon>Littorina</taxon>
    </lineage>
</organism>
<protein>
    <recommendedName>
        <fullName evidence="3">RING-type E3 ubiquitin transferase</fullName>
        <ecNumber evidence="3">2.3.2.27</ecNumber>
    </recommendedName>
</protein>
<evidence type="ECO:0000313" key="13">
    <source>
        <dbReference type="Proteomes" id="UP001374579"/>
    </source>
</evidence>
<comment type="subcellular location">
    <subcellularLocation>
        <location evidence="2">Cytoplasm</location>
        <location evidence="2">P-body</location>
    </subcellularLocation>
</comment>
<dbReference type="PANTHER" id="PTHR13139">
    <property type="entry name" value="RING FINGER AND CCCH-TYPE ZINC FINGER DOMAIN-CONTAINING PROTEIN"/>
    <property type="match status" value="1"/>
</dbReference>
<dbReference type="GO" id="GO:0003725">
    <property type="term" value="F:double-stranded RNA binding"/>
    <property type="evidence" value="ECO:0007669"/>
    <property type="project" value="TreeGrafter"/>
</dbReference>
<dbReference type="GO" id="GO:0000932">
    <property type="term" value="C:P-body"/>
    <property type="evidence" value="ECO:0007669"/>
    <property type="project" value="UniProtKB-SubCell"/>
</dbReference>
<dbReference type="GO" id="GO:0035613">
    <property type="term" value="F:RNA stem-loop binding"/>
    <property type="evidence" value="ECO:0007669"/>
    <property type="project" value="TreeGrafter"/>
</dbReference>
<evidence type="ECO:0000256" key="6">
    <source>
        <dbReference type="ARBA" id="ARBA00022771"/>
    </source>
</evidence>
<accession>A0AAN9G6G5</accession>
<keyword evidence="13" id="KW-1185">Reference proteome</keyword>
<evidence type="ECO:0000256" key="9">
    <source>
        <dbReference type="SAM" id="MobiDB-lite"/>
    </source>
</evidence>
<keyword evidence="6 8" id="KW-0863">Zinc-finger</keyword>
<dbReference type="EC" id="2.3.2.27" evidence="3"/>
<comment type="caution">
    <text evidence="12">The sequence shown here is derived from an EMBL/GenBank/DDBJ whole genome shotgun (WGS) entry which is preliminary data.</text>
</comment>